<dbReference type="Pfam" id="PF01872">
    <property type="entry name" value="RibD_C"/>
    <property type="match status" value="1"/>
</dbReference>
<accession>A0A918NFZ4</accession>
<evidence type="ECO:0000259" key="1">
    <source>
        <dbReference type="Pfam" id="PF01872"/>
    </source>
</evidence>
<dbReference type="RefSeq" id="WP_190190079.1">
    <property type="nucleotide sequence ID" value="NZ_BMVU01000007.1"/>
</dbReference>
<dbReference type="GO" id="GO:0009231">
    <property type="term" value="P:riboflavin biosynthetic process"/>
    <property type="evidence" value="ECO:0007669"/>
    <property type="project" value="InterPro"/>
</dbReference>
<keyword evidence="3" id="KW-1185">Reference proteome</keyword>
<dbReference type="InterPro" id="IPR024072">
    <property type="entry name" value="DHFR-like_dom_sf"/>
</dbReference>
<comment type="caution">
    <text evidence="2">The sequence shown here is derived from an EMBL/GenBank/DDBJ whole genome shotgun (WGS) entry which is preliminary data.</text>
</comment>
<dbReference type="GO" id="GO:0008703">
    <property type="term" value="F:5-amino-6-(5-phosphoribosylamino)uracil reductase activity"/>
    <property type="evidence" value="ECO:0007669"/>
    <property type="project" value="InterPro"/>
</dbReference>
<sequence>MRVVITEFISLDGVVQAPGGPDEDTEGGFAHGGWSHPFFDEKVVGGAFDGALADAEALLFGRRTWQTMAAAWPERAGDPFADRMNAIPKYVVSSTLDDAAATWSNTTRIPGGEAVARVGELRAADGGDLVVMGSPTLVRALLHADLVDELRLVVMPVVLGGGKTIFPDDGLRHAFDLVSSAVGPTGAVVCVYRPAGGAKRAD</sequence>
<dbReference type="PANTHER" id="PTHR38011:SF2">
    <property type="entry name" value="BIFUNCTIONAL DEAMINASE-REDUCTASE DOMAIN PROTEIN"/>
    <property type="match status" value="1"/>
</dbReference>
<dbReference type="EMBL" id="BMVU01000007">
    <property type="protein sequence ID" value="GGX67754.1"/>
    <property type="molecule type" value="Genomic_DNA"/>
</dbReference>
<dbReference type="Proteomes" id="UP000619244">
    <property type="component" value="Unassembled WGS sequence"/>
</dbReference>
<dbReference type="AlphaFoldDB" id="A0A918NFZ4"/>
<evidence type="ECO:0000313" key="2">
    <source>
        <dbReference type="EMBL" id="GGX67754.1"/>
    </source>
</evidence>
<name>A0A918NFZ4_9ACTN</name>
<feature type="domain" description="Bacterial bifunctional deaminase-reductase C-terminal" evidence="1">
    <location>
        <begin position="3"/>
        <end position="188"/>
    </location>
</feature>
<organism evidence="2 3">
    <name type="scientific">Streptomyces minutiscleroticus</name>
    <dbReference type="NCBI Taxonomy" id="68238"/>
    <lineage>
        <taxon>Bacteria</taxon>
        <taxon>Bacillati</taxon>
        <taxon>Actinomycetota</taxon>
        <taxon>Actinomycetes</taxon>
        <taxon>Kitasatosporales</taxon>
        <taxon>Streptomycetaceae</taxon>
        <taxon>Streptomyces</taxon>
    </lineage>
</organism>
<proteinExistence type="predicted"/>
<dbReference type="PANTHER" id="PTHR38011">
    <property type="entry name" value="DIHYDROFOLATE REDUCTASE FAMILY PROTEIN (AFU_ORTHOLOGUE AFUA_8G06820)"/>
    <property type="match status" value="1"/>
</dbReference>
<protein>
    <submittedName>
        <fullName evidence="2">Deaminase reductase</fullName>
    </submittedName>
</protein>
<dbReference type="InterPro" id="IPR002734">
    <property type="entry name" value="RibDG_C"/>
</dbReference>
<evidence type="ECO:0000313" key="3">
    <source>
        <dbReference type="Proteomes" id="UP000619244"/>
    </source>
</evidence>
<gene>
    <name evidence="2" type="ORF">GCM10010358_22700</name>
</gene>
<dbReference type="InterPro" id="IPR050765">
    <property type="entry name" value="Riboflavin_Biosynth_HTPR"/>
</dbReference>
<dbReference type="Gene3D" id="3.40.430.10">
    <property type="entry name" value="Dihydrofolate Reductase, subunit A"/>
    <property type="match status" value="1"/>
</dbReference>
<dbReference type="SUPFAM" id="SSF53597">
    <property type="entry name" value="Dihydrofolate reductase-like"/>
    <property type="match status" value="1"/>
</dbReference>
<reference evidence="2" key="1">
    <citation type="journal article" date="2014" name="Int. J. Syst. Evol. Microbiol.">
        <title>Complete genome sequence of Corynebacterium casei LMG S-19264T (=DSM 44701T), isolated from a smear-ripened cheese.</title>
        <authorList>
            <consortium name="US DOE Joint Genome Institute (JGI-PGF)"/>
            <person name="Walter F."/>
            <person name="Albersmeier A."/>
            <person name="Kalinowski J."/>
            <person name="Ruckert C."/>
        </authorList>
    </citation>
    <scope>NUCLEOTIDE SEQUENCE</scope>
    <source>
        <strain evidence="2">JCM 4790</strain>
    </source>
</reference>
<reference evidence="2" key="2">
    <citation type="submission" date="2020-09" db="EMBL/GenBank/DDBJ databases">
        <authorList>
            <person name="Sun Q."/>
            <person name="Ohkuma M."/>
        </authorList>
    </citation>
    <scope>NUCLEOTIDE SEQUENCE</scope>
    <source>
        <strain evidence="2">JCM 4790</strain>
    </source>
</reference>